<proteinExistence type="predicted"/>
<evidence type="ECO:0000313" key="2">
    <source>
        <dbReference type="Proteomes" id="UP000481033"/>
    </source>
</evidence>
<evidence type="ECO:0000313" key="1">
    <source>
        <dbReference type="EMBL" id="NEZ60003.1"/>
    </source>
</evidence>
<evidence type="ECO:0008006" key="3">
    <source>
        <dbReference type="Google" id="ProtNLM"/>
    </source>
</evidence>
<dbReference type="AlphaFoldDB" id="A0A6M0RW11"/>
<keyword evidence="2" id="KW-1185">Reference proteome</keyword>
<gene>
    <name evidence="1" type="ORF">DXZ20_31035</name>
</gene>
<comment type="caution">
    <text evidence="1">The sequence shown here is derived from an EMBL/GenBank/DDBJ whole genome shotgun (WGS) entry which is preliminary data.</text>
</comment>
<name>A0A6M0RW11_9CYAN</name>
<dbReference type="EMBL" id="QXHD01000004">
    <property type="protein sequence ID" value="NEZ60003.1"/>
    <property type="molecule type" value="Genomic_DNA"/>
</dbReference>
<accession>A0A6M0RW11</accession>
<organism evidence="1 2">
    <name type="scientific">Adonisia turfae CCMR0081</name>
    <dbReference type="NCBI Taxonomy" id="2292702"/>
    <lineage>
        <taxon>Bacteria</taxon>
        <taxon>Bacillati</taxon>
        <taxon>Cyanobacteriota</taxon>
        <taxon>Adonisia</taxon>
        <taxon>Adonisia turfae</taxon>
    </lineage>
</organism>
<reference evidence="1 2" key="1">
    <citation type="journal article" date="2020" name="Microb. Ecol.">
        <title>Ecogenomics of the Marine Benthic Filamentous Cyanobacterium Adonisia.</title>
        <authorList>
            <person name="Walter J.M."/>
            <person name="Coutinho F.H."/>
            <person name="Leomil L."/>
            <person name="Hargreaves P.I."/>
            <person name="Campeao M.E."/>
            <person name="Vieira V.V."/>
            <person name="Silva B.S."/>
            <person name="Fistarol G.O."/>
            <person name="Salomon P.S."/>
            <person name="Sawabe T."/>
            <person name="Mino S."/>
            <person name="Hosokawa M."/>
            <person name="Miyashita H."/>
            <person name="Maruyama F."/>
            <person name="van Verk M.C."/>
            <person name="Dutilh B.E."/>
            <person name="Thompson C.C."/>
            <person name="Thompson F.L."/>
        </authorList>
    </citation>
    <scope>NUCLEOTIDE SEQUENCE [LARGE SCALE GENOMIC DNA]</scope>
    <source>
        <strain evidence="1 2">CCMR0081</strain>
    </source>
</reference>
<sequence length="79" mass="8820">MAALTIQLSDDKYEQLKKLTQVLGISLDQLMEELSTIALKEFDTRNRFKAMAAIGNKQKGLNLLEKLDALQISKPTLGN</sequence>
<dbReference type="Proteomes" id="UP000481033">
    <property type="component" value="Unassembled WGS sequence"/>
</dbReference>
<dbReference type="RefSeq" id="WP_163702738.1">
    <property type="nucleotide sequence ID" value="NZ_QXHD01000004.1"/>
</dbReference>
<protein>
    <recommendedName>
        <fullName evidence="3">CopG family transcriptional regulator</fullName>
    </recommendedName>
</protein>